<feature type="compositionally biased region" description="Polar residues" evidence="1">
    <location>
        <begin position="197"/>
        <end position="209"/>
    </location>
</feature>
<feature type="region of interest" description="Disordered" evidence="1">
    <location>
        <begin position="1"/>
        <end position="57"/>
    </location>
</feature>
<comment type="caution">
    <text evidence="2">The sequence shown here is derived from an EMBL/GenBank/DDBJ whole genome shotgun (WGS) entry which is preliminary data.</text>
</comment>
<feature type="compositionally biased region" description="Polar residues" evidence="1">
    <location>
        <begin position="30"/>
        <end position="43"/>
    </location>
</feature>
<reference evidence="2" key="2">
    <citation type="submission" date="2023-05" db="EMBL/GenBank/DDBJ databases">
        <authorList>
            <consortium name="Lawrence Berkeley National Laboratory"/>
            <person name="Steindorff A."/>
            <person name="Hensen N."/>
            <person name="Bonometti L."/>
            <person name="Westerberg I."/>
            <person name="Brannstrom I.O."/>
            <person name="Guillou S."/>
            <person name="Cros-Aarteil S."/>
            <person name="Calhoun S."/>
            <person name="Haridas S."/>
            <person name="Kuo A."/>
            <person name="Mondo S."/>
            <person name="Pangilinan J."/>
            <person name="Riley R."/>
            <person name="Labutti K."/>
            <person name="Andreopoulos B."/>
            <person name="Lipzen A."/>
            <person name="Chen C."/>
            <person name="Yanf M."/>
            <person name="Daum C."/>
            <person name="Ng V."/>
            <person name="Clum A."/>
            <person name="Ohm R."/>
            <person name="Martin F."/>
            <person name="Silar P."/>
            <person name="Natvig D."/>
            <person name="Lalanne C."/>
            <person name="Gautier V."/>
            <person name="Ament-Velasquez S.L."/>
            <person name="Kruys A."/>
            <person name="Hutchinson M.I."/>
            <person name="Powell A.J."/>
            <person name="Barry K."/>
            <person name="Miller A.N."/>
            <person name="Grigoriev I.V."/>
            <person name="Debuchy R."/>
            <person name="Gladieux P."/>
            <person name="Thoren M.H."/>
            <person name="Johannesson H."/>
        </authorList>
    </citation>
    <scope>NUCLEOTIDE SEQUENCE</scope>
    <source>
        <strain evidence="2">CBS 757.83</strain>
    </source>
</reference>
<gene>
    <name evidence="2" type="ORF">N658DRAFT_417430</name>
</gene>
<feature type="compositionally biased region" description="Polar residues" evidence="1">
    <location>
        <begin position="1"/>
        <end position="17"/>
    </location>
</feature>
<evidence type="ECO:0000313" key="3">
    <source>
        <dbReference type="Proteomes" id="UP001305647"/>
    </source>
</evidence>
<dbReference type="Proteomes" id="UP001305647">
    <property type="component" value="Unassembled WGS sequence"/>
</dbReference>
<name>A0AAN6T639_9PEZI</name>
<accession>A0AAN6T639</accession>
<feature type="region of interest" description="Disordered" evidence="1">
    <location>
        <begin position="94"/>
        <end position="113"/>
    </location>
</feature>
<proteinExistence type="predicted"/>
<dbReference type="EMBL" id="MU863625">
    <property type="protein sequence ID" value="KAK4105372.1"/>
    <property type="molecule type" value="Genomic_DNA"/>
</dbReference>
<feature type="region of interest" description="Disordered" evidence="1">
    <location>
        <begin position="163"/>
        <end position="225"/>
    </location>
</feature>
<keyword evidence="3" id="KW-1185">Reference proteome</keyword>
<sequence length="546" mass="60001">MHPVSTLTEAPPNSENTRGALAASAKHHVSSSLPENHVSSDGTSPPARKDTGSSTSTAATAMTLTTLVTDETPPSPYSSVASSPTFAAHAVFSARDGSSMAPQRRASRRRTGPLTAVQRERAHLIRKMGACSDCRRRRVACHPNHHNMTWEDAAKRFRSLDSSGQGLSALAGPQLSPAPLHSRASFSQDPRDMDLDTSPTQQYPPSLSESRIRTPLPSAPRPEKHANMPPLPGFEAFRADLQGSANRILASPYRSRYANVSVLLVGWQDDPDTGAQNAIHELAKTFHEDYNYSVHIKSIPTSPEGVRTPWLWLSQIVTDFVADHNQRDCLKIFCYSGYSYLDGNRDAVLASSKHADPASVIRWSAIQQYFENARADALLIMDCAYFPSYTTVRRQGMLELIAASAGEDHVGLLGRSAFTRALTDQLRTRAVQPFKEPFSAAELHSKLLSLYPRIIQELNPEKEVVVRFPTPLSMQLSGTKTLPSILLAPLRLGEAPAPSSSGSQISITFRLADDTFNMDSWAEWLRSMPEGIIEARVEEPHRITFQ</sequence>
<reference evidence="2" key="1">
    <citation type="journal article" date="2023" name="Mol. Phylogenet. Evol.">
        <title>Genome-scale phylogeny and comparative genomics of the fungal order Sordariales.</title>
        <authorList>
            <person name="Hensen N."/>
            <person name="Bonometti L."/>
            <person name="Westerberg I."/>
            <person name="Brannstrom I.O."/>
            <person name="Guillou S."/>
            <person name="Cros-Aarteil S."/>
            <person name="Calhoun S."/>
            <person name="Haridas S."/>
            <person name="Kuo A."/>
            <person name="Mondo S."/>
            <person name="Pangilinan J."/>
            <person name="Riley R."/>
            <person name="LaButti K."/>
            <person name="Andreopoulos B."/>
            <person name="Lipzen A."/>
            <person name="Chen C."/>
            <person name="Yan M."/>
            <person name="Daum C."/>
            <person name="Ng V."/>
            <person name="Clum A."/>
            <person name="Steindorff A."/>
            <person name="Ohm R.A."/>
            <person name="Martin F."/>
            <person name="Silar P."/>
            <person name="Natvig D.O."/>
            <person name="Lalanne C."/>
            <person name="Gautier V."/>
            <person name="Ament-Velasquez S.L."/>
            <person name="Kruys A."/>
            <person name="Hutchinson M.I."/>
            <person name="Powell A.J."/>
            <person name="Barry K."/>
            <person name="Miller A.N."/>
            <person name="Grigoriev I.V."/>
            <person name="Debuchy R."/>
            <person name="Gladieux P."/>
            <person name="Hiltunen Thoren M."/>
            <person name="Johannesson H."/>
        </authorList>
    </citation>
    <scope>NUCLEOTIDE SEQUENCE</scope>
    <source>
        <strain evidence="2">CBS 757.83</strain>
    </source>
</reference>
<evidence type="ECO:0000256" key="1">
    <source>
        <dbReference type="SAM" id="MobiDB-lite"/>
    </source>
</evidence>
<dbReference type="AlphaFoldDB" id="A0AAN6T639"/>
<protein>
    <submittedName>
        <fullName evidence="2">Uncharacterized protein</fullName>
    </submittedName>
</protein>
<organism evidence="2 3">
    <name type="scientific">Parathielavia hyrcaniae</name>
    <dbReference type="NCBI Taxonomy" id="113614"/>
    <lineage>
        <taxon>Eukaryota</taxon>
        <taxon>Fungi</taxon>
        <taxon>Dikarya</taxon>
        <taxon>Ascomycota</taxon>
        <taxon>Pezizomycotina</taxon>
        <taxon>Sordariomycetes</taxon>
        <taxon>Sordariomycetidae</taxon>
        <taxon>Sordariales</taxon>
        <taxon>Chaetomiaceae</taxon>
        <taxon>Parathielavia</taxon>
    </lineage>
</organism>
<evidence type="ECO:0000313" key="2">
    <source>
        <dbReference type="EMBL" id="KAK4105372.1"/>
    </source>
</evidence>